<sequence>MKNNTLRAPLIKAGVVLGIFALLVYFTSTSAEGSVWNSLGSIIVFLFRTVQLAVGLALSLLICLAVLIGIFLGAVALVNRDGARRMYEALVETVGRWLQPCTGLLRRDRAAELEARLESFGQELKTELSSGLNRTARELREAQEVLENKLQSLVSRLRDMEEKAEQKAGADQVEELAATVADSGETLAKLDQAIARIEAEVKKAMDQVQAVSPDSLLGDLPARIEALESQEGSGVEEKIVALQEEIVAIRRGLDETMSAVQVITSRVEAGPAAGGDESGSGNGGEEEHRLFSYFEDPADRAKLAELVGSTLKKDMTYSQVMEFIGQEMGPEAARIISEHPSLTKDYIRQRRRSA</sequence>
<reference evidence="4" key="1">
    <citation type="submission" date="2020-12" db="EMBL/GenBank/DDBJ databases">
        <title>Desulfobium dissulfuricans gen. nov., sp. nov., a novel mesophilic, sulfate-reducing bacterium isolated from a deep-sea hydrothermal vent.</title>
        <authorList>
            <person name="Hashimoto Y."/>
            <person name="Tame A."/>
            <person name="Sawayama S."/>
            <person name="Miyazaki J."/>
            <person name="Takai K."/>
            <person name="Nakagawa S."/>
        </authorList>
    </citation>
    <scope>NUCLEOTIDE SEQUENCE</scope>
    <source>
        <strain evidence="4">GF1</strain>
    </source>
</reference>
<evidence type="ECO:0000256" key="1">
    <source>
        <dbReference type="SAM" id="Coils"/>
    </source>
</evidence>
<feature type="region of interest" description="Disordered" evidence="2">
    <location>
        <begin position="268"/>
        <end position="287"/>
    </location>
</feature>
<dbReference type="KEGG" id="ddu:GF1_32310"/>
<dbReference type="RefSeq" id="WP_267927565.1">
    <property type="nucleotide sequence ID" value="NZ_AP024233.1"/>
</dbReference>
<keyword evidence="3" id="KW-1133">Transmembrane helix</keyword>
<evidence type="ECO:0000256" key="3">
    <source>
        <dbReference type="SAM" id="Phobius"/>
    </source>
</evidence>
<dbReference type="EMBL" id="AP024233">
    <property type="protein sequence ID" value="BCO10855.1"/>
    <property type="molecule type" value="Genomic_DNA"/>
</dbReference>
<evidence type="ECO:0000313" key="5">
    <source>
        <dbReference type="Proteomes" id="UP001063350"/>
    </source>
</evidence>
<keyword evidence="3" id="KW-0472">Membrane</keyword>
<feature type="compositionally biased region" description="Gly residues" evidence="2">
    <location>
        <begin position="272"/>
        <end position="283"/>
    </location>
</feature>
<feature type="coiled-coil region" evidence="1">
    <location>
        <begin position="129"/>
        <end position="207"/>
    </location>
</feature>
<name>A0A915XJW5_9BACT</name>
<keyword evidence="5" id="KW-1185">Reference proteome</keyword>
<keyword evidence="1" id="KW-0175">Coiled coil</keyword>
<organism evidence="4 5">
    <name type="scientific">Desulfolithobacter dissulfuricans</name>
    <dbReference type="NCBI Taxonomy" id="2795293"/>
    <lineage>
        <taxon>Bacteria</taxon>
        <taxon>Pseudomonadati</taxon>
        <taxon>Thermodesulfobacteriota</taxon>
        <taxon>Desulfobulbia</taxon>
        <taxon>Desulfobulbales</taxon>
        <taxon>Desulfobulbaceae</taxon>
        <taxon>Desulfolithobacter</taxon>
    </lineage>
</organism>
<proteinExistence type="predicted"/>
<dbReference type="AlphaFoldDB" id="A0A915XJW5"/>
<keyword evidence="3" id="KW-0812">Transmembrane</keyword>
<evidence type="ECO:0000256" key="2">
    <source>
        <dbReference type="SAM" id="MobiDB-lite"/>
    </source>
</evidence>
<dbReference type="Proteomes" id="UP001063350">
    <property type="component" value="Chromosome"/>
</dbReference>
<protein>
    <submittedName>
        <fullName evidence="4">Uncharacterized protein</fullName>
    </submittedName>
</protein>
<gene>
    <name evidence="4" type="ORF">GF1_32310</name>
</gene>
<evidence type="ECO:0000313" key="4">
    <source>
        <dbReference type="EMBL" id="BCO10855.1"/>
    </source>
</evidence>
<accession>A0A915XJW5</accession>
<feature type="transmembrane region" description="Helical" evidence="3">
    <location>
        <begin position="55"/>
        <end position="78"/>
    </location>
</feature>